<dbReference type="GO" id="GO:0005737">
    <property type="term" value="C:cytoplasm"/>
    <property type="evidence" value="ECO:0007669"/>
    <property type="project" value="TreeGrafter"/>
</dbReference>
<evidence type="ECO:0000313" key="5">
    <source>
        <dbReference type="Proteomes" id="UP000824083"/>
    </source>
</evidence>
<dbReference type="InterPro" id="IPR011650">
    <property type="entry name" value="Peptidase_M20_dimer"/>
</dbReference>
<dbReference type="GO" id="GO:0071713">
    <property type="term" value="F:para-aminobenzoyl-glutamate hydrolase activity"/>
    <property type="evidence" value="ECO:0007669"/>
    <property type="project" value="TreeGrafter"/>
</dbReference>
<evidence type="ECO:0000313" key="4">
    <source>
        <dbReference type="EMBL" id="HIU37070.1"/>
    </source>
</evidence>
<evidence type="ECO:0000256" key="1">
    <source>
        <dbReference type="ARBA" id="ARBA00022801"/>
    </source>
</evidence>
<dbReference type="SUPFAM" id="SSF55031">
    <property type="entry name" value="Bacterial exopeptidase dimerisation domain"/>
    <property type="match status" value="1"/>
</dbReference>
<feature type="binding site" evidence="2">
    <location>
        <position position="396"/>
    </location>
    <ligand>
        <name>Mn(2+)</name>
        <dbReference type="ChEBI" id="CHEBI:29035"/>
        <label>2</label>
    </ligand>
</feature>
<organism evidence="4 5">
    <name type="scientific">Candidatus Aphodousia faecigallinarum</name>
    <dbReference type="NCBI Taxonomy" id="2840677"/>
    <lineage>
        <taxon>Bacteria</taxon>
        <taxon>Pseudomonadati</taxon>
        <taxon>Pseudomonadota</taxon>
        <taxon>Betaproteobacteria</taxon>
        <taxon>Burkholderiales</taxon>
        <taxon>Sutterellaceae</taxon>
        <taxon>Sutterellaceae incertae sedis</taxon>
        <taxon>Candidatus Aphodousia</taxon>
    </lineage>
</organism>
<feature type="binding site" evidence="2">
    <location>
        <position position="177"/>
    </location>
    <ligand>
        <name>Mn(2+)</name>
        <dbReference type="ChEBI" id="CHEBI:29035"/>
        <label>2</label>
    </ligand>
</feature>
<comment type="caution">
    <text evidence="4">The sequence shown here is derived from an EMBL/GenBank/DDBJ whole genome shotgun (WGS) entry which is preliminary data.</text>
</comment>
<gene>
    <name evidence="4" type="ORF">IAC56_02190</name>
</gene>
<protein>
    <submittedName>
        <fullName evidence="4">Amidohydrolase</fullName>
    </submittedName>
</protein>
<dbReference type="GO" id="GO:0016805">
    <property type="term" value="F:dipeptidase activity"/>
    <property type="evidence" value="ECO:0007669"/>
    <property type="project" value="TreeGrafter"/>
</dbReference>
<proteinExistence type="predicted"/>
<comment type="cofactor">
    <cofactor evidence="2">
        <name>Mn(2+)</name>
        <dbReference type="ChEBI" id="CHEBI:29035"/>
    </cofactor>
    <text evidence="2">The Mn(2+) ion enhances activity.</text>
</comment>
<dbReference type="PANTHER" id="PTHR30575:SF3">
    <property type="entry name" value="PEPTIDASE M20 DIMERISATION DOMAIN-CONTAINING PROTEIN"/>
    <property type="match status" value="1"/>
</dbReference>
<dbReference type="InterPro" id="IPR036264">
    <property type="entry name" value="Bact_exopeptidase_dim_dom"/>
</dbReference>
<reference evidence="4" key="1">
    <citation type="submission" date="2020-10" db="EMBL/GenBank/DDBJ databases">
        <authorList>
            <person name="Gilroy R."/>
        </authorList>
    </citation>
    <scope>NUCLEOTIDE SEQUENCE</scope>
    <source>
        <strain evidence="4">7463</strain>
    </source>
</reference>
<feature type="binding site" evidence="2">
    <location>
        <position position="201"/>
    </location>
    <ligand>
        <name>Mn(2+)</name>
        <dbReference type="ChEBI" id="CHEBI:29035"/>
        <label>2</label>
    </ligand>
</feature>
<dbReference type="NCBIfam" id="TIGR01891">
    <property type="entry name" value="amidohydrolases"/>
    <property type="match status" value="1"/>
</dbReference>
<dbReference type="InterPro" id="IPR017439">
    <property type="entry name" value="Amidohydrolase"/>
</dbReference>
<name>A0A9D1IGI9_9BURK</name>
<accession>A0A9D1IGI9</accession>
<dbReference type="GO" id="GO:0046657">
    <property type="term" value="P:folic acid catabolic process"/>
    <property type="evidence" value="ECO:0007669"/>
    <property type="project" value="TreeGrafter"/>
</dbReference>
<reference evidence="4" key="2">
    <citation type="journal article" date="2021" name="PeerJ">
        <title>Extensive microbial diversity within the chicken gut microbiome revealed by metagenomics and culture.</title>
        <authorList>
            <person name="Gilroy R."/>
            <person name="Ravi A."/>
            <person name="Getino M."/>
            <person name="Pursley I."/>
            <person name="Horton D.L."/>
            <person name="Alikhan N.F."/>
            <person name="Baker D."/>
            <person name="Gharbi K."/>
            <person name="Hall N."/>
            <person name="Watson M."/>
            <person name="Adriaenssens E.M."/>
            <person name="Foster-Nyarko E."/>
            <person name="Jarju S."/>
            <person name="Secka A."/>
            <person name="Antonio M."/>
            <person name="Oren A."/>
            <person name="Chaudhuri R.R."/>
            <person name="La Ragione R."/>
            <person name="Hildebrand F."/>
            <person name="Pallen M.J."/>
        </authorList>
    </citation>
    <scope>NUCLEOTIDE SEQUENCE</scope>
    <source>
        <strain evidence="4">7463</strain>
    </source>
</reference>
<keyword evidence="1" id="KW-0378">Hydrolase</keyword>
<dbReference type="InterPro" id="IPR002933">
    <property type="entry name" value="Peptidase_M20"/>
</dbReference>
<dbReference type="Proteomes" id="UP000824083">
    <property type="component" value="Unassembled WGS sequence"/>
</dbReference>
<dbReference type="SUPFAM" id="SSF53187">
    <property type="entry name" value="Zn-dependent exopeptidases"/>
    <property type="match status" value="1"/>
</dbReference>
<keyword evidence="2" id="KW-0464">Manganese</keyword>
<evidence type="ECO:0000256" key="2">
    <source>
        <dbReference type="PIRSR" id="PIRSR005962-1"/>
    </source>
</evidence>
<feature type="binding site" evidence="2">
    <location>
        <position position="143"/>
    </location>
    <ligand>
        <name>Mn(2+)</name>
        <dbReference type="ChEBI" id="CHEBI:29035"/>
        <label>2</label>
    </ligand>
</feature>
<dbReference type="Pfam" id="PF07687">
    <property type="entry name" value="M20_dimer"/>
    <property type="match status" value="1"/>
</dbReference>
<dbReference type="Gene3D" id="3.40.630.10">
    <property type="entry name" value="Zn peptidases"/>
    <property type="match status" value="2"/>
</dbReference>
<dbReference type="EMBL" id="DVMY01000039">
    <property type="protein sequence ID" value="HIU37070.1"/>
    <property type="molecule type" value="Genomic_DNA"/>
</dbReference>
<dbReference type="PANTHER" id="PTHR30575">
    <property type="entry name" value="PEPTIDASE M20"/>
    <property type="match status" value="1"/>
</dbReference>
<evidence type="ECO:0000259" key="3">
    <source>
        <dbReference type="Pfam" id="PF07687"/>
    </source>
</evidence>
<dbReference type="InterPro" id="IPR052030">
    <property type="entry name" value="Peptidase_M20/M20A_hydrolases"/>
</dbReference>
<sequence length="425" mass="46445">MDKTIFDEMIATRRHLHTIPEEGWTEFETTYLVAQRLKELGYTDIRLGTQVINSKNVLGRNEKTVAEAIKRAEANGVPHEFIEKIEGYTGCVAILNTGRPGPVTAFRFDMDCNPVEETDDPDHVPNRQGFRSTHPGLMHACGHDAHTALGLAVARWVMQHKDELKGTIKLVYQPAEEGVRGAVAIVGSGVLDDVDIIVGSHCGGKVKLGEVGLVHKGILASTKFDIYFTGTPSHAGNNPHKGHSALLAASATSMMMVGIPRHGDGASRVAIGKLVAGEGRNVTPVHAYMQTEVRGETAEINDYLCQKIEHIVKGNCESYEVEGRIEKVGEATTIIECPDVLNDLKEIAQGIPEVTKVVDLDTPAGSEDFTMMLRHVVERGGKGGMFRWGCNHHGHHRADFDLQDTQSMPIGFEVFTRFAQKTNGI</sequence>
<keyword evidence="2" id="KW-0479">Metal-binding</keyword>
<dbReference type="PIRSF" id="PIRSF005962">
    <property type="entry name" value="Pept_M20D_amidohydro"/>
    <property type="match status" value="1"/>
</dbReference>
<dbReference type="AlphaFoldDB" id="A0A9D1IGI9"/>
<feature type="binding site" evidence="2">
    <location>
        <position position="141"/>
    </location>
    <ligand>
        <name>Mn(2+)</name>
        <dbReference type="ChEBI" id="CHEBI:29035"/>
        <label>2</label>
    </ligand>
</feature>
<feature type="domain" description="Peptidase M20 dimerisation" evidence="3">
    <location>
        <begin position="222"/>
        <end position="319"/>
    </location>
</feature>
<dbReference type="GO" id="GO:0046872">
    <property type="term" value="F:metal ion binding"/>
    <property type="evidence" value="ECO:0007669"/>
    <property type="project" value="UniProtKB-KW"/>
</dbReference>
<dbReference type="Pfam" id="PF01546">
    <property type="entry name" value="Peptidase_M20"/>
    <property type="match status" value="1"/>
</dbReference>